<dbReference type="Proteomes" id="UP001595937">
    <property type="component" value="Unassembled WGS sequence"/>
</dbReference>
<gene>
    <name evidence="1" type="ORF">ACFPK8_06660</name>
</gene>
<protein>
    <submittedName>
        <fullName evidence="1">Uncharacterized protein</fullName>
    </submittedName>
</protein>
<dbReference type="RefSeq" id="WP_343924411.1">
    <property type="nucleotide sequence ID" value="NZ_BAAAIR010000038.1"/>
</dbReference>
<keyword evidence="2" id="KW-1185">Reference proteome</keyword>
<reference evidence="2" key="1">
    <citation type="journal article" date="2019" name="Int. J. Syst. Evol. Microbiol.">
        <title>The Global Catalogue of Microorganisms (GCM) 10K type strain sequencing project: providing services to taxonomists for standard genome sequencing and annotation.</title>
        <authorList>
            <consortium name="The Broad Institute Genomics Platform"/>
            <consortium name="The Broad Institute Genome Sequencing Center for Infectious Disease"/>
            <person name="Wu L."/>
            <person name="Ma J."/>
        </authorList>
    </citation>
    <scope>NUCLEOTIDE SEQUENCE [LARGE SCALE GENOMIC DNA]</scope>
    <source>
        <strain evidence="2">CGMCC 1.16455</strain>
    </source>
</reference>
<organism evidence="1 2">
    <name type="scientific">Brachybacterium tyrofermentans</name>
    <dbReference type="NCBI Taxonomy" id="47848"/>
    <lineage>
        <taxon>Bacteria</taxon>
        <taxon>Bacillati</taxon>
        <taxon>Actinomycetota</taxon>
        <taxon>Actinomycetes</taxon>
        <taxon>Micrococcales</taxon>
        <taxon>Dermabacteraceae</taxon>
        <taxon>Brachybacterium</taxon>
    </lineage>
</organism>
<comment type="caution">
    <text evidence="1">The sequence shown here is derived from an EMBL/GenBank/DDBJ whole genome shotgun (WGS) entry which is preliminary data.</text>
</comment>
<dbReference type="GeneID" id="303297648"/>
<evidence type="ECO:0000313" key="2">
    <source>
        <dbReference type="Proteomes" id="UP001595937"/>
    </source>
</evidence>
<name>A0ABW0FDE8_9MICO</name>
<dbReference type="EMBL" id="JBHSLN010000020">
    <property type="protein sequence ID" value="MFC5297188.1"/>
    <property type="molecule type" value="Genomic_DNA"/>
</dbReference>
<proteinExistence type="predicted"/>
<sequence length="183" mass="20371">MILDVRAEPRAIDRIVAALRAAGFAPDGLNPSGQDHRWARGDAQIDVLTPDFLGARILDRKHPGIGRPLATRGAQFGLDRTERVRVHVDDLELDVNRPNLVGALYEKSSALLIPLDANKTRHLEDIAALADILGPGDRRELLQLRRRQRARVIFGLRKTLDQVDLDARGLHRLARLIELLAST</sequence>
<accession>A0ABW0FDE8</accession>
<evidence type="ECO:0000313" key="1">
    <source>
        <dbReference type="EMBL" id="MFC5297188.1"/>
    </source>
</evidence>